<sequence>MKPLRLIAYALWIFKEILLGTWDVLSNLPRKPYGNPMIVQLPLRCVTDFEITSMAQSITITPGTLVVATASGTSKTPPTLFVHSLFGDSEQEVLDGLYDMEDRLLKALRGEVPPRRSDQQ</sequence>
<evidence type="ECO:0000256" key="5">
    <source>
        <dbReference type="ARBA" id="ARBA00022989"/>
    </source>
</evidence>
<evidence type="ECO:0000256" key="1">
    <source>
        <dbReference type="ARBA" id="ARBA00004651"/>
    </source>
</evidence>
<evidence type="ECO:0000256" key="2">
    <source>
        <dbReference type="ARBA" id="ARBA00006228"/>
    </source>
</evidence>
<dbReference type="EMBL" id="PKGO01000001">
    <property type="protein sequence ID" value="PKY71438.1"/>
    <property type="molecule type" value="Genomic_DNA"/>
</dbReference>
<comment type="similarity">
    <text evidence="2">Belongs to the CPA3 antiporters (TC 2.A.63) subunit E family.</text>
</comment>
<comment type="caution">
    <text evidence="7">The sequence shown here is derived from an EMBL/GenBank/DDBJ whole genome shotgun (WGS) entry which is preliminary data.</text>
</comment>
<dbReference type="PANTHER" id="PTHR34584:SF1">
    <property type="entry name" value="NA(+)_H(+) ANTIPORTER SUBUNIT E1"/>
    <property type="match status" value="1"/>
</dbReference>
<dbReference type="PANTHER" id="PTHR34584">
    <property type="entry name" value="NA(+)/H(+) ANTIPORTER SUBUNIT E1"/>
    <property type="match status" value="1"/>
</dbReference>
<dbReference type="GO" id="GO:0008324">
    <property type="term" value="F:monoatomic cation transmembrane transporter activity"/>
    <property type="evidence" value="ECO:0007669"/>
    <property type="project" value="InterPro"/>
</dbReference>
<dbReference type="InterPro" id="IPR002758">
    <property type="entry name" value="Cation_antiport_E"/>
</dbReference>
<organism evidence="7 8">
    <name type="scientific">Brevibacterium ravenspurgense</name>
    <dbReference type="NCBI Taxonomy" id="479117"/>
    <lineage>
        <taxon>Bacteria</taxon>
        <taxon>Bacillati</taxon>
        <taxon>Actinomycetota</taxon>
        <taxon>Actinomycetes</taxon>
        <taxon>Micrococcales</taxon>
        <taxon>Brevibacteriaceae</taxon>
        <taxon>Brevibacterium</taxon>
    </lineage>
</organism>
<protein>
    <submittedName>
        <fullName evidence="7">Sodium:proton antiporter</fullName>
    </submittedName>
</protein>
<dbReference type="Pfam" id="PF01899">
    <property type="entry name" value="MNHE"/>
    <property type="match status" value="1"/>
</dbReference>
<dbReference type="STRING" id="1176165.GCA_001584405_01738"/>
<keyword evidence="3" id="KW-1003">Cell membrane</keyword>
<gene>
    <name evidence="7" type="ORF">CYJ40_00970</name>
</gene>
<dbReference type="AlphaFoldDB" id="A0A2I1IJY6"/>
<evidence type="ECO:0000313" key="7">
    <source>
        <dbReference type="EMBL" id="PKY71438.1"/>
    </source>
</evidence>
<evidence type="ECO:0000313" key="8">
    <source>
        <dbReference type="Proteomes" id="UP000242755"/>
    </source>
</evidence>
<keyword evidence="4" id="KW-0812">Transmembrane</keyword>
<evidence type="ECO:0000256" key="3">
    <source>
        <dbReference type="ARBA" id="ARBA00022475"/>
    </source>
</evidence>
<dbReference type="GO" id="GO:0005886">
    <property type="term" value="C:plasma membrane"/>
    <property type="evidence" value="ECO:0007669"/>
    <property type="project" value="UniProtKB-SubCell"/>
</dbReference>
<comment type="subcellular location">
    <subcellularLocation>
        <location evidence="1">Cell membrane</location>
        <topology evidence="1">Multi-pass membrane protein</topology>
    </subcellularLocation>
</comment>
<dbReference type="Proteomes" id="UP000242755">
    <property type="component" value="Unassembled WGS sequence"/>
</dbReference>
<reference evidence="7 8" key="1">
    <citation type="submission" date="2017-12" db="EMBL/GenBank/DDBJ databases">
        <title>Phylogenetic diversity of female urinary microbiome.</title>
        <authorList>
            <person name="Thomas-White K."/>
            <person name="Wolfe A.J."/>
        </authorList>
    </citation>
    <scope>NUCLEOTIDE SEQUENCE [LARGE SCALE GENOMIC DNA]</scope>
    <source>
        <strain evidence="7 8">UMB0426</strain>
    </source>
</reference>
<proteinExistence type="inferred from homology"/>
<keyword evidence="6" id="KW-0472">Membrane</keyword>
<evidence type="ECO:0000256" key="4">
    <source>
        <dbReference type="ARBA" id="ARBA00022692"/>
    </source>
</evidence>
<accession>A0A2I1IJY6</accession>
<name>A0A2I1IJY6_9MICO</name>
<evidence type="ECO:0000256" key="6">
    <source>
        <dbReference type="ARBA" id="ARBA00023136"/>
    </source>
</evidence>
<keyword evidence="5" id="KW-1133">Transmembrane helix</keyword>